<keyword evidence="3" id="KW-1133">Transmembrane helix</keyword>
<feature type="region of interest" description="Disordered" evidence="2">
    <location>
        <begin position="17"/>
        <end position="59"/>
    </location>
</feature>
<evidence type="ECO:0000259" key="4">
    <source>
        <dbReference type="PROSITE" id="PS50156"/>
    </source>
</evidence>
<dbReference type="PANTHER" id="PTHR10796">
    <property type="entry name" value="PATCHED-RELATED"/>
    <property type="match status" value="1"/>
</dbReference>
<dbReference type="EMBL" id="HBGZ01011691">
    <property type="protein sequence ID" value="CAD9594968.1"/>
    <property type="molecule type" value="Transcribed_RNA"/>
</dbReference>
<feature type="domain" description="SSD" evidence="4">
    <location>
        <begin position="349"/>
        <end position="516"/>
    </location>
</feature>
<dbReference type="PANTHER" id="PTHR10796:SF92">
    <property type="entry name" value="PATCHED-RELATED, ISOFORM A"/>
    <property type="match status" value="1"/>
</dbReference>
<proteinExistence type="inferred from homology"/>
<sequence length="998" mass="107543">MSGALLSASARSASFLMSKTKSTTSLNEAPNQPEEEEVETTTMAPPQEITTTSNTPPPNKTNGCESIGNRVDSSISNFFYAIGTFVSSRPKLTITIALAISILCAGGMAKLNTENRPEELWVPQNTLAEEEGNAFLSFFPPTSRFQSVIVSGGADSGSGADDTNVLTKDNLVKIMEMHQSIQTTNSTYEGQNYTFASSSFGAQDGLCTIAGGSCSNFELNPICLCLVISPLKVWNYDLDKLQSDDDVMATLNTYGKEPKDFESVFGAPKFDDNGALISAEAISLSYFLKDQSSLEGGSTVDPINEEWEESVFLASVQSAQVENNGGRLNFAYLSSRSFSDEFGGEITGDLVFVQISYVIAFLFVGATLGSKLSCGRGSRWAMSLAAIFLVALSTVAGFGVASLFGLLYGPVHSVLPFVLLGIGVDDCFVIANAFDREREGVSRASEDDTSLIKRGARALSRAGASITVTSLTDLVAFAISSSSALPALASFCAFASINILFLWMLAATFFVACMFIDEKRQRDNRRDCLCCFTRKVDEVEDTGSKEGFLSRYFRRYHAPAILSRPGKMFTLVFFSVLFGLGVYGTIKLPVEDSARNFIPVDSYIKDFSEAADTYFPSSGEALYITFTNGEEIYKSREGLATLDTRLRGLSEEPPYIAEPNDYNYQNVMAGLKDYLATDGASIGVVTGEDGWPTNYEDFVATLRSYAQFMGPGAKYAQDIALSSDGSDLEALRVKAEYVRLTKTYRGEVLDDASRQIDAMDATRSMISSWTDLAPAFPYSATFIAIEGFKIINTELYRNVGLAIAAVGIIVLITVANIVTALLITVNVAFCIIEILGAMFALGLVIDSVSVINIVLAVGLSIDYSAHIGHCFMVKGGTDNDARATESLADIGASVLNGAMSTFLAVAVLLFSKSYVFRTLAIQFALTVTLGVLHGLILLPVLLALFGPKPFASAEPIKDVNEGEGTVEKKESISPMNTAHETQHEVEQVGEDAFEENTA</sequence>
<name>A0A7S2PEH1_9STRA</name>
<accession>A0A7S2PEH1</accession>
<dbReference type="Pfam" id="PF12349">
    <property type="entry name" value="Sterol-sensing"/>
    <property type="match status" value="1"/>
</dbReference>
<keyword evidence="3" id="KW-0812">Transmembrane</keyword>
<evidence type="ECO:0000256" key="1">
    <source>
        <dbReference type="ARBA" id="ARBA00005585"/>
    </source>
</evidence>
<reference evidence="5" key="1">
    <citation type="submission" date="2021-01" db="EMBL/GenBank/DDBJ databases">
        <authorList>
            <person name="Corre E."/>
            <person name="Pelletier E."/>
            <person name="Niang G."/>
            <person name="Scheremetjew M."/>
            <person name="Finn R."/>
            <person name="Kale V."/>
            <person name="Holt S."/>
            <person name="Cochrane G."/>
            <person name="Meng A."/>
            <person name="Brown T."/>
            <person name="Cohen L."/>
        </authorList>
    </citation>
    <scope>NUCLEOTIDE SEQUENCE</scope>
    <source>
        <strain evidence="5">SM1012Den-03</strain>
    </source>
</reference>
<feature type="compositionally biased region" description="Basic and acidic residues" evidence="2">
    <location>
        <begin position="955"/>
        <end position="971"/>
    </location>
</feature>
<dbReference type="PROSITE" id="PS50156">
    <property type="entry name" value="SSD"/>
    <property type="match status" value="1"/>
</dbReference>
<feature type="transmembrane region" description="Helical" evidence="3">
    <location>
        <begin position="923"/>
        <end position="945"/>
    </location>
</feature>
<comment type="similarity">
    <text evidence="1">Belongs to the patched family.</text>
</comment>
<feature type="compositionally biased region" description="Polar residues" evidence="2">
    <location>
        <begin position="19"/>
        <end position="30"/>
    </location>
</feature>
<evidence type="ECO:0000256" key="2">
    <source>
        <dbReference type="SAM" id="MobiDB-lite"/>
    </source>
</evidence>
<dbReference type="Gene3D" id="1.20.1640.10">
    <property type="entry name" value="Multidrug efflux transporter AcrB transmembrane domain"/>
    <property type="match status" value="2"/>
</dbReference>
<dbReference type="AlphaFoldDB" id="A0A7S2PEH1"/>
<protein>
    <recommendedName>
        <fullName evidence="4">SSD domain-containing protein</fullName>
    </recommendedName>
</protein>
<evidence type="ECO:0000256" key="3">
    <source>
        <dbReference type="SAM" id="Phobius"/>
    </source>
</evidence>
<feature type="transmembrane region" description="Helical" evidence="3">
    <location>
        <begin position="414"/>
        <end position="434"/>
    </location>
</feature>
<feature type="region of interest" description="Disordered" evidence="2">
    <location>
        <begin position="955"/>
        <end position="998"/>
    </location>
</feature>
<feature type="transmembrane region" description="Helical" evidence="3">
    <location>
        <begin position="799"/>
        <end position="823"/>
    </location>
</feature>
<gene>
    <name evidence="5" type="ORF">SMAR0320_LOCUS8363</name>
</gene>
<dbReference type="InterPro" id="IPR051697">
    <property type="entry name" value="Patched_domain-protein"/>
</dbReference>
<dbReference type="InterPro" id="IPR053958">
    <property type="entry name" value="HMGCR/SNAP/NPC1-like_SSD"/>
</dbReference>
<organism evidence="5">
    <name type="scientific">Skeletonema marinoi</name>
    <dbReference type="NCBI Taxonomy" id="267567"/>
    <lineage>
        <taxon>Eukaryota</taxon>
        <taxon>Sar</taxon>
        <taxon>Stramenopiles</taxon>
        <taxon>Ochrophyta</taxon>
        <taxon>Bacillariophyta</taxon>
        <taxon>Coscinodiscophyceae</taxon>
        <taxon>Thalassiosirophycidae</taxon>
        <taxon>Thalassiosirales</taxon>
        <taxon>Skeletonemataceae</taxon>
        <taxon>Skeletonema</taxon>
        <taxon>Skeletonema marinoi-dohrnii complex</taxon>
    </lineage>
</organism>
<feature type="transmembrane region" description="Helical" evidence="3">
    <location>
        <begin position="462"/>
        <end position="481"/>
    </location>
</feature>
<dbReference type="InterPro" id="IPR000731">
    <property type="entry name" value="SSD"/>
</dbReference>
<feature type="transmembrane region" description="Helical" evidence="3">
    <location>
        <begin position="890"/>
        <end position="911"/>
    </location>
</feature>
<dbReference type="SUPFAM" id="SSF82866">
    <property type="entry name" value="Multidrug efflux transporter AcrB transmembrane domain"/>
    <property type="match status" value="2"/>
</dbReference>
<evidence type="ECO:0000313" key="5">
    <source>
        <dbReference type="EMBL" id="CAD9594968.1"/>
    </source>
</evidence>
<feature type="transmembrane region" description="Helical" evidence="3">
    <location>
        <begin position="487"/>
        <end position="516"/>
    </location>
</feature>
<feature type="transmembrane region" description="Helical" evidence="3">
    <location>
        <begin position="380"/>
        <end position="408"/>
    </location>
</feature>
<feature type="transmembrane region" description="Helical" evidence="3">
    <location>
        <begin position="350"/>
        <end position="368"/>
    </location>
</feature>
<keyword evidence="3" id="KW-0472">Membrane</keyword>
<feature type="compositionally biased region" description="Acidic residues" evidence="2">
    <location>
        <begin position="987"/>
        <end position="998"/>
    </location>
</feature>
<dbReference type="GO" id="GO:0016020">
    <property type="term" value="C:membrane"/>
    <property type="evidence" value="ECO:0007669"/>
    <property type="project" value="TreeGrafter"/>
</dbReference>